<dbReference type="GO" id="GO:0016787">
    <property type="term" value="F:hydrolase activity"/>
    <property type="evidence" value="ECO:0007669"/>
    <property type="project" value="UniProtKB-KW"/>
</dbReference>
<dbReference type="Gene3D" id="3.30.2310.20">
    <property type="entry name" value="RelE-like"/>
    <property type="match status" value="1"/>
</dbReference>
<accession>A0A1M6YNT7</accession>
<dbReference type="SUPFAM" id="SSF143011">
    <property type="entry name" value="RelE-like"/>
    <property type="match status" value="1"/>
</dbReference>
<dbReference type="InterPro" id="IPR035093">
    <property type="entry name" value="RelE/ParE_toxin_dom_sf"/>
</dbReference>
<evidence type="ECO:0000256" key="4">
    <source>
        <dbReference type="ARBA" id="ARBA00022759"/>
    </source>
</evidence>
<proteinExistence type="inferred from homology"/>
<reference evidence="7 8" key="1">
    <citation type="submission" date="2016-11" db="EMBL/GenBank/DDBJ databases">
        <authorList>
            <person name="Jaros S."/>
            <person name="Januszkiewicz K."/>
            <person name="Wedrychowicz H."/>
        </authorList>
    </citation>
    <scope>NUCLEOTIDE SEQUENCE [LARGE SCALE GENOMIC DNA]</scope>
    <source>
        <strain evidence="7 8">KHT3</strain>
    </source>
</reference>
<name>A0A1M6YNT7_XYLRU</name>
<comment type="similarity">
    <text evidence="1">Belongs to the YoeB family.</text>
</comment>
<protein>
    <recommendedName>
        <fullName evidence="6">Putative mRNA interferase YoeB</fullName>
    </recommendedName>
</protein>
<gene>
    <name evidence="7" type="ORF">SAMN05216463_13016</name>
</gene>
<evidence type="ECO:0000256" key="6">
    <source>
        <dbReference type="ARBA" id="ARBA00030388"/>
    </source>
</evidence>
<dbReference type="GO" id="GO:0006401">
    <property type="term" value="P:RNA catabolic process"/>
    <property type="evidence" value="ECO:0007669"/>
    <property type="project" value="InterPro"/>
</dbReference>
<dbReference type="PANTHER" id="PTHR38039:SF1">
    <property type="entry name" value="TOXIN YOEB"/>
    <property type="match status" value="1"/>
</dbReference>
<evidence type="ECO:0000256" key="2">
    <source>
        <dbReference type="ARBA" id="ARBA00022649"/>
    </source>
</evidence>
<evidence type="ECO:0000256" key="1">
    <source>
        <dbReference type="ARBA" id="ARBA00008172"/>
    </source>
</evidence>
<evidence type="ECO:0000313" key="7">
    <source>
        <dbReference type="EMBL" id="SHL19742.1"/>
    </source>
</evidence>
<dbReference type="Pfam" id="PF06769">
    <property type="entry name" value="YoeB_toxin"/>
    <property type="match status" value="1"/>
</dbReference>
<dbReference type="InterPro" id="IPR009614">
    <property type="entry name" value="YoeB_toxin"/>
</dbReference>
<dbReference type="GO" id="GO:0004519">
    <property type="term" value="F:endonuclease activity"/>
    <property type="evidence" value="ECO:0007669"/>
    <property type="project" value="UniProtKB-KW"/>
</dbReference>
<evidence type="ECO:0000256" key="5">
    <source>
        <dbReference type="ARBA" id="ARBA00022801"/>
    </source>
</evidence>
<keyword evidence="5" id="KW-0378">Hydrolase</keyword>
<keyword evidence="4" id="KW-0255">Endonuclease</keyword>
<dbReference type="AlphaFoldDB" id="A0A1M6YNT7"/>
<dbReference type="Proteomes" id="UP000184130">
    <property type="component" value="Unassembled WGS sequence"/>
</dbReference>
<dbReference type="PANTHER" id="PTHR38039">
    <property type="entry name" value="TOXIN YOEB"/>
    <property type="match status" value="1"/>
</dbReference>
<organism evidence="7 8">
    <name type="scientific">Xylanibacter ruminicola</name>
    <name type="common">Prevotella ruminicola</name>
    <dbReference type="NCBI Taxonomy" id="839"/>
    <lineage>
        <taxon>Bacteria</taxon>
        <taxon>Pseudomonadati</taxon>
        <taxon>Bacteroidota</taxon>
        <taxon>Bacteroidia</taxon>
        <taxon>Bacteroidales</taxon>
        <taxon>Prevotellaceae</taxon>
        <taxon>Xylanibacter</taxon>
    </lineage>
</organism>
<evidence type="ECO:0000256" key="3">
    <source>
        <dbReference type="ARBA" id="ARBA00022722"/>
    </source>
</evidence>
<evidence type="ECO:0000313" key="8">
    <source>
        <dbReference type="Proteomes" id="UP000184130"/>
    </source>
</evidence>
<sequence length="96" mass="11090">MDGGIMNYKIEFSEDAQKVIKKWKKSNPNSFKKLYKLLPELEEHPRTGTGHPEALKGGNDVTYSRHLSGHDRIIYDIYDEVVTVLVLELEGHYNDK</sequence>
<dbReference type="EMBL" id="FRBD01000030">
    <property type="protein sequence ID" value="SHL19742.1"/>
    <property type="molecule type" value="Genomic_DNA"/>
</dbReference>
<keyword evidence="2" id="KW-1277">Toxin-antitoxin system</keyword>
<keyword evidence="3" id="KW-0540">Nuclease</keyword>